<dbReference type="Pfam" id="PF07087">
    <property type="entry name" value="DUF1353"/>
    <property type="match status" value="1"/>
</dbReference>
<proteinExistence type="predicted"/>
<organism evidence="2 3">
    <name type="scientific">Neomesorhizobium albiziae</name>
    <dbReference type="NCBI Taxonomy" id="335020"/>
    <lineage>
        <taxon>Bacteria</taxon>
        <taxon>Pseudomonadati</taxon>
        <taxon>Pseudomonadota</taxon>
        <taxon>Alphaproteobacteria</taxon>
        <taxon>Hyphomicrobiales</taxon>
        <taxon>Phyllobacteriaceae</taxon>
        <taxon>Neomesorhizobium</taxon>
    </lineage>
</organism>
<accession>A0A1I4EQN9</accession>
<evidence type="ECO:0000313" key="3">
    <source>
        <dbReference type="Proteomes" id="UP000323300"/>
    </source>
</evidence>
<sequence>MQRTALVALLVGGIAAFAAAIYLWLDPRFRHPDGVGSFNGTPVVQFVEQGDGKGREMELLQDFSYTDPSGRTWTAKAGYKTDGASIPAVFWSLVGAPFEGDYRMAAVIHDWYCFTEEKPWQDVHRVFYYASLAGGVTEAKAKLLYTAVMWGGPKWGKAKSTCFSSCHAPTGDAMTRKPSGAVTFQPHVTPEEASELAKWVEETNPSLEAIDERAQKDRLHELGGLE</sequence>
<keyword evidence="3" id="KW-1185">Reference proteome</keyword>
<reference evidence="2 3" key="1">
    <citation type="submission" date="2016-10" db="EMBL/GenBank/DDBJ databases">
        <authorList>
            <person name="Varghese N."/>
            <person name="Submissions S."/>
        </authorList>
    </citation>
    <scope>NUCLEOTIDE SEQUENCE [LARGE SCALE GENOMIC DNA]</scope>
    <source>
        <strain evidence="2 3">DSM 21822</strain>
    </source>
</reference>
<feature type="compositionally biased region" description="Basic and acidic residues" evidence="1">
    <location>
        <begin position="210"/>
        <end position="226"/>
    </location>
</feature>
<dbReference type="InterPro" id="IPR010767">
    <property type="entry name" value="Phage_CGC-2007_Cje0229"/>
</dbReference>
<dbReference type="AlphaFoldDB" id="A0A1I4EQN9"/>
<name>A0A1I4EQN9_9HYPH</name>
<feature type="region of interest" description="Disordered" evidence="1">
    <location>
        <begin position="207"/>
        <end position="226"/>
    </location>
</feature>
<dbReference type="EMBL" id="FOSL01000029">
    <property type="protein sequence ID" value="SFL08004.1"/>
    <property type="molecule type" value="Genomic_DNA"/>
</dbReference>
<evidence type="ECO:0000256" key="1">
    <source>
        <dbReference type="SAM" id="MobiDB-lite"/>
    </source>
</evidence>
<dbReference type="Proteomes" id="UP000323300">
    <property type="component" value="Unassembled WGS sequence"/>
</dbReference>
<protein>
    <recommendedName>
        <fullName evidence="4">DUF1353 domain-containing protein</fullName>
    </recommendedName>
</protein>
<dbReference type="RefSeq" id="WP_188130588.1">
    <property type="nucleotide sequence ID" value="NZ_BSPE01000012.1"/>
</dbReference>
<evidence type="ECO:0008006" key="4">
    <source>
        <dbReference type="Google" id="ProtNLM"/>
    </source>
</evidence>
<gene>
    <name evidence="2" type="ORF">SAMN04488498_12945</name>
</gene>
<evidence type="ECO:0000313" key="2">
    <source>
        <dbReference type="EMBL" id="SFL08004.1"/>
    </source>
</evidence>